<dbReference type="OrthoDB" id="9810174at2"/>
<protein>
    <submittedName>
        <fullName evidence="2">Microcystin-dependent protein</fullName>
    </submittedName>
</protein>
<reference evidence="2 3" key="1">
    <citation type="submission" date="2016-10" db="EMBL/GenBank/DDBJ databases">
        <authorList>
            <person name="de Groot N.N."/>
        </authorList>
    </citation>
    <scope>NUCLEOTIDE SEQUENCE [LARGE SCALE GENOMIC DNA]</scope>
    <source>
        <strain evidence="2 3">DSM 16957</strain>
    </source>
</reference>
<dbReference type="InterPro" id="IPR037053">
    <property type="entry name" value="Phage_tail_collar_dom_sf"/>
</dbReference>
<evidence type="ECO:0000313" key="2">
    <source>
        <dbReference type="EMBL" id="SDD45753.1"/>
    </source>
</evidence>
<dbReference type="Pfam" id="PF07484">
    <property type="entry name" value="Collar"/>
    <property type="match status" value="1"/>
</dbReference>
<accession>A0A1G6UWX2</accession>
<dbReference type="SUPFAM" id="SSF88874">
    <property type="entry name" value="Receptor-binding domain of short tail fibre protein gp12"/>
    <property type="match status" value="1"/>
</dbReference>
<dbReference type="Proteomes" id="UP000199603">
    <property type="component" value="Unassembled WGS sequence"/>
</dbReference>
<dbReference type="Gene3D" id="3.90.1340.10">
    <property type="entry name" value="Phage tail collar domain"/>
    <property type="match status" value="1"/>
</dbReference>
<keyword evidence="3" id="KW-1185">Reference proteome</keyword>
<proteinExistence type="predicted"/>
<evidence type="ECO:0000259" key="1">
    <source>
        <dbReference type="Pfam" id="PF07484"/>
    </source>
</evidence>
<organism evidence="2 3">
    <name type="scientific">Aquimonas voraii</name>
    <dbReference type="NCBI Taxonomy" id="265719"/>
    <lineage>
        <taxon>Bacteria</taxon>
        <taxon>Pseudomonadati</taxon>
        <taxon>Pseudomonadota</taxon>
        <taxon>Gammaproteobacteria</taxon>
        <taxon>Lysobacterales</taxon>
        <taxon>Lysobacteraceae</taxon>
        <taxon>Aquimonas</taxon>
    </lineage>
</organism>
<feature type="domain" description="Phage tail collar" evidence="1">
    <location>
        <begin position="7"/>
        <end position="62"/>
    </location>
</feature>
<dbReference type="InterPro" id="IPR011083">
    <property type="entry name" value="Phage_tail_collar_dom"/>
</dbReference>
<gene>
    <name evidence="2" type="ORF">SAMN04488509_102530</name>
</gene>
<evidence type="ECO:0000313" key="3">
    <source>
        <dbReference type="Proteomes" id="UP000199603"/>
    </source>
</evidence>
<dbReference type="STRING" id="265719.SAMN04488509_102530"/>
<sequence>MTTPFIGEIQLFGFNFNPRGWAFANGATLPISQNTALFSLIGTIYGGNGQTTFQLPNFAGRAGCQQGNGPGLSPRSLGQAFGANTVTLTSNQIPQHNHGVVAFSQTAAGSGSHQPVANGGLSFLANSSTSRTYIATPLNTQLAPNMVSPSQGGGLAHQNQQPYLGVNFCIALQGLYPSFP</sequence>
<dbReference type="AlphaFoldDB" id="A0A1G6UWX2"/>
<dbReference type="EMBL" id="FNAG01000002">
    <property type="protein sequence ID" value="SDD45753.1"/>
    <property type="molecule type" value="Genomic_DNA"/>
</dbReference>
<name>A0A1G6UWX2_9GAMM</name>
<dbReference type="RefSeq" id="WP_091240638.1">
    <property type="nucleotide sequence ID" value="NZ_FNAG01000002.1"/>
</dbReference>